<feature type="compositionally biased region" description="Basic and acidic residues" evidence="2">
    <location>
        <begin position="492"/>
        <end position="511"/>
    </location>
</feature>
<feature type="region of interest" description="Disordered" evidence="2">
    <location>
        <begin position="25"/>
        <end position="65"/>
    </location>
</feature>
<dbReference type="EMBL" id="HBHT01026284">
    <property type="protein sequence ID" value="CAD9977497.1"/>
    <property type="molecule type" value="Transcribed_RNA"/>
</dbReference>
<proteinExistence type="predicted"/>
<feature type="compositionally biased region" description="Basic residues" evidence="2">
    <location>
        <begin position="27"/>
        <end position="46"/>
    </location>
</feature>
<reference evidence="3" key="1">
    <citation type="submission" date="2021-01" db="EMBL/GenBank/DDBJ databases">
        <authorList>
            <person name="Corre E."/>
            <person name="Pelletier E."/>
            <person name="Niang G."/>
            <person name="Scheremetjew M."/>
            <person name="Finn R."/>
            <person name="Kale V."/>
            <person name="Holt S."/>
            <person name="Cochrane G."/>
            <person name="Meng A."/>
            <person name="Brown T."/>
            <person name="Cohen L."/>
        </authorList>
    </citation>
    <scope>NUCLEOTIDE SEQUENCE</scope>
    <source>
        <strain evidence="3">CCMP125</strain>
    </source>
</reference>
<dbReference type="Gene3D" id="2.60.120.620">
    <property type="entry name" value="q2cbj1_9rhob like domain"/>
    <property type="match status" value="1"/>
</dbReference>
<dbReference type="PANTHER" id="PTHR37563:SF2">
    <property type="entry name" value="PHYTANOYL-COA DIOXYGENASE FAMILY PROTEIN (AFU_ORTHOLOGUE AFUA_2G03330)"/>
    <property type="match status" value="1"/>
</dbReference>
<dbReference type="PANTHER" id="PTHR37563">
    <property type="entry name" value="PHYTANOYL-COA DIOXYGENASE FAMILY PROTEIN (AFU_ORTHOLOGUE AFUA_2G03330)"/>
    <property type="match status" value="1"/>
</dbReference>
<keyword evidence="1" id="KW-0175">Coiled coil</keyword>
<feature type="coiled-coil region" evidence="1">
    <location>
        <begin position="852"/>
        <end position="884"/>
    </location>
</feature>
<sequence>MEARRSSRARAPVDVFVPTVVEVTPKKAGKKRPAAAKKSKASKKAKTSAATIRKNPKRKSAPQYLEDEEGNQVWLAPVTVQDVLRAQKTKRHPFANGKRRLYLHTVTSPAQRQAVYERARRALVDIEQCLLPTYGGRPWKVQVTITDPVVQTKSQKKAHPVSPYFIFQKKGLLELATWPQVLAKIPAPPKFPGYYADSRTKETAKAAAKKKKKMVKQEETSEDVGEVPSAGEEVIDNDEAAPEEVVEEEEEEDSDDDEEEEVVDEEMELIYDLQERDVTPLSELAFKERWRAPMPNITIKWISPLREIFNSRKSAWEHAVALCKQDVLLEKVVRGYDLMRNRPLPLSTVVPAKRALHVGELRFKRDGLWVVGQEELWKEHREDEVEIEQTATVAAAGTTTTRRPLSGQQHFLQSNRRELQAKRQKELNALHAERAEMLDASNNHGVMGESPTSAGSIEAANMQSDSSNATKEKPKKFTLKDADDALRQQWKELSPEEKETWKQKAAEKEAQDTAGAVTLTPAKKSPLGGEFVLEVSDGESTPLPGTKRRLNVPTATGRVTPPSSEDSSADGSPSRVASSSSTPLSAVSSPPVTAVASSTAIVSTKKLAPSNTKPAPWQKWCLNADQVKLCYDAGMDHYDSVIATVKARALHRELEDGFDVLRERGRGRFDMELPAFDEPAFNFLTDLKRAPWMPVVRTILGKDVVLIHKGMFLSMPGADHQQYHQDGVHLSTQTQRDCHAINVFVPLIDLTLKHGPTEFCLGTHILDQEEYNYKYIETPVVSAGTPIIFDYRLGHKGLSNTSGSCRPVLYCTYACENNGKEFRDSVNFSRKRYHRIGDLVSSANILSRKDRAEKRQRALESLQLEEEEAEIKRAKEESMPKENL</sequence>
<dbReference type="InterPro" id="IPR008775">
    <property type="entry name" value="Phytyl_CoA_dOase-like"/>
</dbReference>
<dbReference type="CDD" id="cd00084">
    <property type="entry name" value="HMG-box_SF"/>
    <property type="match status" value="1"/>
</dbReference>
<feature type="compositionally biased region" description="Acidic residues" evidence="2">
    <location>
        <begin position="233"/>
        <end position="261"/>
    </location>
</feature>
<organism evidence="3">
    <name type="scientific">Entomoneis paludosa</name>
    <dbReference type="NCBI Taxonomy" id="265537"/>
    <lineage>
        <taxon>Eukaryota</taxon>
        <taxon>Sar</taxon>
        <taxon>Stramenopiles</taxon>
        <taxon>Ochrophyta</taxon>
        <taxon>Bacillariophyta</taxon>
        <taxon>Bacillariophyceae</taxon>
        <taxon>Bacillariophycidae</taxon>
        <taxon>Entomoneidaceae</taxon>
        <taxon>Entomoneis</taxon>
    </lineage>
</organism>
<dbReference type="Pfam" id="PF05721">
    <property type="entry name" value="PhyH"/>
    <property type="match status" value="1"/>
</dbReference>
<feature type="region of interest" description="Disordered" evidence="2">
    <location>
        <begin position="492"/>
        <end position="590"/>
    </location>
</feature>
<evidence type="ECO:0000256" key="1">
    <source>
        <dbReference type="SAM" id="Coils"/>
    </source>
</evidence>
<dbReference type="InterPro" id="IPR051961">
    <property type="entry name" value="Fungal_Metabolite_Diox"/>
</dbReference>
<gene>
    <name evidence="3" type="ORF">APAL1065_LOCUS17620</name>
</gene>
<evidence type="ECO:0000313" key="3">
    <source>
        <dbReference type="EMBL" id="CAD9977497.1"/>
    </source>
</evidence>
<feature type="compositionally biased region" description="Low complexity" evidence="2">
    <location>
        <begin position="561"/>
        <end position="590"/>
    </location>
</feature>
<evidence type="ECO:0000256" key="2">
    <source>
        <dbReference type="SAM" id="MobiDB-lite"/>
    </source>
</evidence>
<accession>A0A7S2YHS2</accession>
<name>A0A7S2YHS2_9STRA</name>
<protein>
    <submittedName>
        <fullName evidence="3">Uncharacterized protein</fullName>
    </submittedName>
</protein>
<feature type="region of interest" description="Disordered" evidence="2">
    <location>
        <begin position="210"/>
        <end position="261"/>
    </location>
</feature>
<dbReference type="AlphaFoldDB" id="A0A7S2YHS2"/>
<dbReference type="SUPFAM" id="SSF51197">
    <property type="entry name" value="Clavaminate synthase-like"/>
    <property type="match status" value="1"/>
</dbReference>